<keyword evidence="4" id="KW-1185">Reference proteome</keyword>
<dbReference type="GO" id="GO:0005388">
    <property type="term" value="F:P-type calcium transporter activity"/>
    <property type="evidence" value="ECO:0007669"/>
    <property type="project" value="TreeGrafter"/>
</dbReference>
<dbReference type="GO" id="GO:0000166">
    <property type="term" value="F:nucleotide binding"/>
    <property type="evidence" value="ECO:0007669"/>
    <property type="project" value="InterPro"/>
</dbReference>
<feature type="non-terminal residue" evidence="3">
    <location>
        <position position="159"/>
    </location>
</feature>
<dbReference type="OrthoDB" id="116380at2759"/>
<protein>
    <submittedName>
        <fullName evidence="3">P-type ATPase</fullName>
    </submittedName>
</protein>
<name>A0A835YJC8_9STRA</name>
<evidence type="ECO:0000313" key="4">
    <source>
        <dbReference type="Proteomes" id="UP000664859"/>
    </source>
</evidence>
<dbReference type="PANTHER" id="PTHR24093:SF369">
    <property type="entry name" value="CALCIUM-TRANSPORTING ATPASE"/>
    <property type="match status" value="1"/>
</dbReference>
<comment type="subcellular location">
    <subcellularLocation>
        <location evidence="1">Endomembrane system</location>
        <topology evidence="1">Multi-pass membrane protein</topology>
    </subcellularLocation>
</comment>
<dbReference type="Pfam" id="PF13246">
    <property type="entry name" value="Cation_ATPase"/>
    <property type="match status" value="1"/>
</dbReference>
<accession>A0A835YJC8</accession>
<dbReference type="GO" id="GO:0005886">
    <property type="term" value="C:plasma membrane"/>
    <property type="evidence" value="ECO:0007669"/>
    <property type="project" value="TreeGrafter"/>
</dbReference>
<dbReference type="AlphaFoldDB" id="A0A835YJC8"/>
<evidence type="ECO:0000256" key="2">
    <source>
        <dbReference type="ARBA" id="ARBA00022842"/>
    </source>
</evidence>
<dbReference type="EMBL" id="JAFCMP010000536">
    <property type="protein sequence ID" value="KAG5176581.1"/>
    <property type="molecule type" value="Genomic_DNA"/>
</dbReference>
<gene>
    <name evidence="3" type="ORF">JKP88DRAFT_142615</name>
</gene>
<evidence type="ECO:0000313" key="3">
    <source>
        <dbReference type="EMBL" id="KAG5176581.1"/>
    </source>
</evidence>
<feature type="non-terminal residue" evidence="3">
    <location>
        <position position="1"/>
    </location>
</feature>
<dbReference type="GO" id="GO:0012505">
    <property type="term" value="C:endomembrane system"/>
    <property type="evidence" value="ECO:0007669"/>
    <property type="project" value="UniProtKB-SubCell"/>
</dbReference>
<dbReference type="SUPFAM" id="SSF81660">
    <property type="entry name" value="Metal cation-transporting ATPase, ATP-binding domain N"/>
    <property type="match status" value="1"/>
</dbReference>
<reference evidence="3" key="1">
    <citation type="submission" date="2021-02" db="EMBL/GenBank/DDBJ databases">
        <title>First Annotated Genome of the Yellow-green Alga Tribonema minus.</title>
        <authorList>
            <person name="Mahan K.M."/>
        </authorList>
    </citation>
    <scope>NUCLEOTIDE SEQUENCE</scope>
    <source>
        <strain evidence="3">UTEX B ZZ1240</strain>
    </source>
</reference>
<proteinExistence type="predicted"/>
<organism evidence="3 4">
    <name type="scientific">Tribonema minus</name>
    <dbReference type="NCBI Taxonomy" id="303371"/>
    <lineage>
        <taxon>Eukaryota</taxon>
        <taxon>Sar</taxon>
        <taxon>Stramenopiles</taxon>
        <taxon>Ochrophyta</taxon>
        <taxon>PX clade</taxon>
        <taxon>Xanthophyceae</taxon>
        <taxon>Tribonematales</taxon>
        <taxon>Tribonemataceae</taxon>
        <taxon>Tribonema</taxon>
    </lineage>
</organism>
<comment type="caution">
    <text evidence="3">The sequence shown here is derived from an EMBL/GenBank/DDBJ whole genome shotgun (WGS) entry which is preliminary data.</text>
</comment>
<dbReference type="Gene3D" id="3.40.1110.10">
    <property type="entry name" value="Calcium-transporting ATPase, cytoplasmic domain N"/>
    <property type="match status" value="1"/>
</dbReference>
<keyword evidence="2" id="KW-0460">Magnesium</keyword>
<dbReference type="InterPro" id="IPR023299">
    <property type="entry name" value="ATPase_P-typ_cyto_dom_N"/>
</dbReference>
<sequence>DGYGKTLQKPKVIGSAIEGALAMLAKDWGFNPNSMKRALFDPNVDLAYPFNAAKSSSSVLVTRKDNSGGLRLFCKGASSHVLKDCAFFTGPDGKPQPLMSDSPKRRELEEMILGMADKALCTICIAHIDFASTADLPSGWQTECPDSNQMICDAVVGIM</sequence>
<evidence type="ECO:0000256" key="1">
    <source>
        <dbReference type="ARBA" id="ARBA00004127"/>
    </source>
</evidence>
<dbReference type="PANTHER" id="PTHR24093">
    <property type="entry name" value="CATION TRANSPORTING ATPASE"/>
    <property type="match status" value="1"/>
</dbReference>
<dbReference type="Proteomes" id="UP000664859">
    <property type="component" value="Unassembled WGS sequence"/>
</dbReference>